<dbReference type="GeneID" id="93617180"/>
<sequence length="54" mass="6089">MTSLAFNVQTGVTNSTEWGGIGFSFSNQKFTPVLVGFLENSITMTLKRRRNQLY</sequence>
<evidence type="ECO:0000313" key="1">
    <source>
        <dbReference type="EMBL" id="EIE85504.1"/>
    </source>
</evidence>
<proteinExistence type="predicted"/>
<evidence type="ECO:0000313" key="2">
    <source>
        <dbReference type="Proteomes" id="UP000009138"/>
    </source>
</evidence>
<name>I1CAM4_RHIO9</name>
<protein>
    <submittedName>
        <fullName evidence="1">Uncharacterized protein</fullName>
    </submittedName>
</protein>
<accession>I1CAM4</accession>
<dbReference type="AlphaFoldDB" id="I1CAM4"/>
<reference evidence="1 2" key="1">
    <citation type="journal article" date="2009" name="PLoS Genet.">
        <title>Genomic analysis of the basal lineage fungus Rhizopus oryzae reveals a whole-genome duplication.</title>
        <authorList>
            <person name="Ma L.-J."/>
            <person name="Ibrahim A.S."/>
            <person name="Skory C."/>
            <person name="Grabherr M.G."/>
            <person name="Burger G."/>
            <person name="Butler M."/>
            <person name="Elias M."/>
            <person name="Idnurm A."/>
            <person name="Lang B.F."/>
            <person name="Sone T."/>
            <person name="Abe A."/>
            <person name="Calvo S.E."/>
            <person name="Corrochano L.M."/>
            <person name="Engels R."/>
            <person name="Fu J."/>
            <person name="Hansberg W."/>
            <person name="Kim J.-M."/>
            <person name="Kodira C.D."/>
            <person name="Koehrsen M.J."/>
            <person name="Liu B."/>
            <person name="Miranda-Saavedra D."/>
            <person name="O'Leary S."/>
            <person name="Ortiz-Castellanos L."/>
            <person name="Poulter R."/>
            <person name="Rodriguez-Romero J."/>
            <person name="Ruiz-Herrera J."/>
            <person name="Shen Y.-Q."/>
            <person name="Zeng Q."/>
            <person name="Galagan J."/>
            <person name="Birren B.W."/>
            <person name="Cuomo C.A."/>
            <person name="Wickes B.L."/>
        </authorList>
    </citation>
    <scope>NUCLEOTIDE SEQUENCE [LARGE SCALE GENOMIC DNA]</scope>
    <source>
        <strain evidence="2">RA 99-880 / ATCC MYA-4621 / FGSC 9543 / NRRL 43880</strain>
    </source>
</reference>
<dbReference type="InParanoid" id="I1CAM4"/>
<keyword evidence="2" id="KW-1185">Reference proteome</keyword>
<gene>
    <name evidence="1" type="ORF">RO3G_10214</name>
</gene>
<dbReference type="Proteomes" id="UP000009138">
    <property type="component" value="Unassembled WGS sequence"/>
</dbReference>
<dbReference type="RefSeq" id="XP_067520900.1">
    <property type="nucleotide sequence ID" value="XM_067664799.1"/>
</dbReference>
<dbReference type="VEuPathDB" id="FungiDB:RO3G_10214"/>
<organism evidence="1 2">
    <name type="scientific">Rhizopus delemar (strain RA 99-880 / ATCC MYA-4621 / FGSC 9543 / NRRL 43880)</name>
    <name type="common">Mucormycosis agent</name>
    <name type="synonym">Rhizopus arrhizus var. delemar</name>
    <dbReference type="NCBI Taxonomy" id="246409"/>
    <lineage>
        <taxon>Eukaryota</taxon>
        <taxon>Fungi</taxon>
        <taxon>Fungi incertae sedis</taxon>
        <taxon>Mucoromycota</taxon>
        <taxon>Mucoromycotina</taxon>
        <taxon>Mucoromycetes</taxon>
        <taxon>Mucorales</taxon>
        <taxon>Mucorineae</taxon>
        <taxon>Rhizopodaceae</taxon>
        <taxon>Rhizopus</taxon>
    </lineage>
</organism>
<dbReference type="EMBL" id="CH476738">
    <property type="protein sequence ID" value="EIE85504.1"/>
    <property type="molecule type" value="Genomic_DNA"/>
</dbReference>